<evidence type="ECO:0000313" key="3">
    <source>
        <dbReference type="EMBL" id="JAS15281.1"/>
    </source>
</evidence>
<evidence type="ECO:0000256" key="1">
    <source>
        <dbReference type="SAM" id="MobiDB-lite"/>
    </source>
</evidence>
<dbReference type="EMBL" id="GEDC01022017">
    <property type="protein sequence ID" value="JAS15281.1"/>
    <property type="molecule type" value="Transcribed_RNA"/>
</dbReference>
<gene>
    <name evidence="3" type="ORF">g.23004</name>
    <name evidence="4" type="ORF">g.23007</name>
</gene>
<dbReference type="AlphaFoldDB" id="A0A1B6E0Q8"/>
<feature type="chain" id="PRO_5008581698" evidence="2">
    <location>
        <begin position="21"/>
        <end position="341"/>
    </location>
</feature>
<evidence type="ECO:0000256" key="2">
    <source>
        <dbReference type="SAM" id="SignalP"/>
    </source>
</evidence>
<evidence type="ECO:0000313" key="4">
    <source>
        <dbReference type="EMBL" id="JAS31500.1"/>
    </source>
</evidence>
<feature type="compositionally biased region" description="Polar residues" evidence="1">
    <location>
        <begin position="256"/>
        <end position="267"/>
    </location>
</feature>
<feature type="region of interest" description="Disordered" evidence="1">
    <location>
        <begin position="234"/>
        <end position="279"/>
    </location>
</feature>
<name>A0A1B6E0Q8_9HEMI</name>
<dbReference type="EMBL" id="GEDC01005798">
    <property type="protein sequence ID" value="JAS31500.1"/>
    <property type="molecule type" value="Transcribed_RNA"/>
</dbReference>
<accession>A0A1B6E0Q8</accession>
<keyword evidence="2" id="KW-0732">Signal</keyword>
<feature type="signal peptide" evidence="2">
    <location>
        <begin position="1"/>
        <end position="20"/>
    </location>
</feature>
<organism evidence="4">
    <name type="scientific">Clastoptera arizonana</name>
    <name type="common">Arizona spittle bug</name>
    <dbReference type="NCBI Taxonomy" id="38151"/>
    <lineage>
        <taxon>Eukaryota</taxon>
        <taxon>Metazoa</taxon>
        <taxon>Ecdysozoa</taxon>
        <taxon>Arthropoda</taxon>
        <taxon>Hexapoda</taxon>
        <taxon>Insecta</taxon>
        <taxon>Pterygota</taxon>
        <taxon>Neoptera</taxon>
        <taxon>Paraneoptera</taxon>
        <taxon>Hemiptera</taxon>
        <taxon>Auchenorrhyncha</taxon>
        <taxon>Cercopoidea</taxon>
        <taxon>Clastopteridae</taxon>
        <taxon>Clastoptera</taxon>
    </lineage>
</organism>
<reference evidence="4" key="1">
    <citation type="submission" date="2015-12" db="EMBL/GenBank/DDBJ databases">
        <title>De novo transcriptome assembly of four potential Pierce s Disease insect vectors from Arizona vineyards.</title>
        <authorList>
            <person name="Tassone E.E."/>
        </authorList>
    </citation>
    <scope>NUCLEOTIDE SEQUENCE</scope>
</reference>
<proteinExistence type="predicted"/>
<protein>
    <submittedName>
        <fullName evidence="4">Uncharacterized protein</fullName>
    </submittedName>
</protein>
<sequence length="341" mass="38944">MLSHCFVCTAILLMAFSVQCDVISNLINEIKEWTHYYGLSGVLSEYGVIENFEAQKNFKKEVDDQNVESSLEKPITTDETNDIEQFNKEHDGGNNDFKYGSGARNFKEKQFSRHSINNKDTTLEKGKATNIPIEPDEDDYKIILHDDMVKIILPSDEENVYTEETHFDKEKVPILEENKIPSKNVMDDSSGLLDTFSREDRNIENMLEESISEGYLETSLGDDRTVNDMLEVSDSQVNSETPSTDNKDDENILEVSDSQVNSETPSTDNKDDENILDESDNEKYIKTKLTDDKDHENILKVSDSKVYIEAPLEDDKHDENIISKLYECENDDNSQSSCPLK</sequence>
<feature type="compositionally biased region" description="Polar residues" evidence="1">
    <location>
        <begin position="234"/>
        <end position="244"/>
    </location>
</feature>